<accession>B7P9Z5</accession>
<reference evidence="1 3" key="1">
    <citation type="submission" date="2008-03" db="EMBL/GenBank/DDBJ databases">
        <title>Annotation of Ixodes scapularis.</title>
        <authorList>
            <consortium name="Ixodes scapularis Genome Project Consortium"/>
            <person name="Caler E."/>
            <person name="Hannick L.I."/>
            <person name="Bidwell S."/>
            <person name="Joardar V."/>
            <person name="Thiagarajan M."/>
            <person name="Amedeo P."/>
            <person name="Galinsky K.J."/>
            <person name="Schobel S."/>
            <person name="Inman J."/>
            <person name="Hostetler J."/>
            <person name="Miller J."/>
            <person name="Hammond M."/>
            <person name="Megy K."/>
            <person name="Lawson D."/>
            <person name="Kodira C."/>
            <person name="Sutton G."/>
            <person name="Meyer J."/>
            <person name="Hill C.A."/>
            <person name="Birren B."/>
            <person name="Nene V."/>
            <person name="Collins F."/>
            <person name="Alarcon-Chaidez F."/>
            <person name="Wikel S."/>
            <person name="Strausberg R."/>
        </authorList>
    </citation>
    <scope>NUCLEOTIDE SEQUENCE [LARGE SCALE GENOMIC DNA]</scope>
    <source>
        <strain evidence="3">Wikel</strain>
        <strain evidence="1">Wikel colony</strain>
    </source>
</reference>
<dbReference type="EMBL" id="ABJB010367893">
    <property type="status" value="NOT_ANNOTATED_CDS"/>
    <property type="molecule type" value="Genomic_DNA"/>
</dbReference>
<gene>
    <name evidence="1" type="ORF">IscW_ISCW002444</name>
</gene>
<dbReference type="EMBL" id="ABJB011068262">
    <property type="status" value="NOT_ANNOTATED_CDS"/>
    <property type="molecule type" value="Genomic_DNA"/>
</dbReference>
<evidence type="ECO:0000313" key="3">
    <source>
        <dbReference type="Proteomes" id="UP000001555"/>
    </source>
</evidence>
<organism>
    <name type="scientific">Ixodes scapularis</name>
    <name type="common">Black-legged tick</name>
    <name type="synonym">Deer tick</name>
    <dbReference type="NCBI Taxonomy" id="6945"/>
    <lineage>
        <taxon>Eukaryota</taxon>
        <taxon>Metazoa</taxon>
        <taxon>Ecdysozoa</taxon>
        <taxon>Arthropoda</taxon>
        <taxon>Chelicerata</taxon>
        <taxon>Arachnida</taxon>
        <taxon>Acari</taxon>
        <taxon>Parasitiformes</taxon>
        <taxon>Ixodida</taxon>
        <taxon>Ixodoidea</taxon>
        <taxon>Ixodidae</taxon>
        <taxon>Ixodinae</taxon>
        <taxon>Ixodes</taxon>
    </lineage>
</organism>
<dbReference type="EMBL" id="ABJB011100304">
    <property type="status" value="NOT_ANNOTATED_CDS"/>
    <property type="molecule type" value="Genomic_DNA"/>
</dbReference>
<dbReference type="VEuPathDB" id="VectorBase:ISCW002444"/>
<keyword evidence="3" id="KW-1185">Reference proteome</keyword>
<evidence type="ECO:0000313" key="2">
    <source>
        <dbReference type="EnsemblMetazoa" id="ISCW002444-PA"/>
    </source>
</evidence>
<dbReference type="Proteomes" id="UP000001555">
    <property type="component" value="Unassembled WGS sequence"/>
</dbReference>
<dbReference type="EMBL" id="ABJB010269701">
    <property type="status" value="NOT_ANNOTATED_CDS"/>
    <property type="molecule type" value="Genomic_DNA"/>
</dbReference>
<dbReference type="EMBL" id="DS668088">
    <property type="protein sequence ID" value="EEC03417.1"/>
    <property type="molecule type" value="Genomic_DNA"/>
</dbReference>
<dbReference type="EnsemblMetazoa" id="ISCW002444-RA">
    <property type="protein sequence ID" value="ISCW002444-PA"/>
    <property type="gene ID" value="ISCW002444"/>
</dbReference>
<protein>
    <submittedName>
        <fullName evidence="1 2">Uncharacterized protein</fullName>
    </submittedName>
</protein>
<sequence>MEDEDPRRALLMFISWNVTSSPGSVGTDMIYNYFTADTFYILYQFCLFYRKLVKEDKPIMIDWTTDQGSLSPTLVVTQQSTGGADKPAAPAAAIFKRRASFVEGRVGGPKNPLQARVPLGRLMAIRRDLSGPRTDGFPSSSLLTPFLVALEDTAPRDRNVLWAPE</sequence>
<reference evidence="2" key="2">
    <citation type="submission" date="2020-05" db="UniProtKB">
        <authorList>
            <consortium name="EnsemblMetazoa"/>
        </authorList>
    </citation>
    <scope>IDENTIFICATION</scope>
    <source>
        <strain evidence="2">wikel</strain>
    </source>
</reference>
<dbReference type="EMBL" id="ABJB010589793">
    <property type="status" value="NOT_ANNOTATED_CDS"/>
    <property type="molecule type" value="Genomic_DNA"/>
</dbReference>
<proteinExistence type="predicted"/>
<name>B7P9Z5_IXOSC</name>
<dbReference type="InParanoid" id="B7P9Z5"/>
<dbReference type="AlphaFoldDB" id="B7P9Z5"/>
<dbReference type="PaxDb" id="6945-B7P9Z5"/>
<dbReference type="HOGENOM" id="CLU_1612639_0_0_1"/>
<evidence type="ECO:0000313" key="1">
    <source>
        <dbReference type="EMBL" id="EEC03417.1"/>
    </source>
</evidence>